<feature type="compositionally biased region" description="Basic and acidic residues" evidence="1">
    <location>
        <begin position="155"/>
        <end position="174"/>
    </location>
</feature>
<dbReference type="EMBL" id="AGNL01008033">
    <property type="protein sequence ID" value="EJK70798.1"/>
    <property type="molecule type" value="Genomic_DNA"/>
</dbReference>
<proteinExistence type="predicted"/>
<dbReference type="AlphaFoldDB" id="K0SWM6"/>
<organism evidence="2 3">
    <name type="scientific">Thalassiosira oceanica</name>
    <name type="common">Marine diatom</name>
    <dbReference type="NCBI Taxonomy" id="159749"/>
    <lineage>
        <taxon>Eukaryota</taxon>
        <taxon>Sar</taxon>
        <taxon>Stramenopiles</taxon>
        <taxon>Ochrophyta</taxon>
        <taxon>Bacillariophyta</taxon>
        <taxon>Coscinodiscophyceae</taxon>
        <taxon>Thalassiosirophycidae</taxon>
        <taxon>Thalassiosirales</taxon>
        <taxon>Thalassiosiraceae</taxon>
        <taxon>Thalassiosira</taxon>
    </lineage>
</organism>
<comment type="caution">
    <text evidence="2">The sequence shown here is derived from an EMBL/GenBank/DDBJ whole genome shotgun (WGS) entry which is preliminary data.</text>
</comment>
<evidence type="ECO:0000313" key="3">
    <source>
        <dbReference type="Proteomes" id="UP000266841"/>
    </source>
</evidence>
<evidence type="ECO:0000256" key="1">
    <source>
        <dbReference type="SAM" id="MobiDB-lite"/>
    </source>
</evidence>
<evidence type="ECO:0000313" key="2">
    <source>
        <dbReference type="EMBL" id="EJK70798.1"/>
    </source>
</evidence>
<sequence>MPLLWLPLRCGALSDFAQHIPWLVCFDIEKADTSEYAYQGRTSGPERDAGQARNTTPTCQETTLNRIPDDYFKDPSQGTPPPEPARIRSGRPVDLSWAHRANDERPRVHIKAIGVSVNQLDRPGGPLFAVRQITRLFYFKEPTLFLRTREIHGPLEPRGEVQRPQEEGHEGEVRQEEDEDRRAAQSRTAPSGGGSGPRQRPGRRRGVQDVVHTAQDQDRVDLATAGGAGAEEGSIRPSMSRAVRPRLPREWYLTESCVPARRQRSSANAMAVRPPSAADALDGTVADHGEAELAVC</sequence>
<keyword evidence="3" id="KW-1185">Reference proteome</keyword>
<feature type="region of interest" description="Disordered" evidence="1">
    <location>
        <begin position="155"/>
        <end position="242"/>
    </location>
</feature>
<gene>
    <name evidence="2" type="ORF">THAOC_07815</name>
</gene>
<accession>K0SWM6</accession>
<protein>
    <submittedName>
        <fullName evidence="2">Uncharacterized protein</fullName>
    </submittedName>
</protein>
<name>K0SWM6_THAOC</name>
<feature type="region of interest" description="Disordered" evidence="1">
    <location>
        <begin position="66"/>
        <end position="92"/>
    </location>
</feature>
<reference evidence="2 3" key="1">
    <citation type="journal article" date="2012" name="Genome Biol.">
        <title>Genome and low-iron response of an oceanic diatom adapted to chronic iron limitation.</title>
        <authorList>
            <person name="Lommer M."/>
            <person name="Specht M."/>
            <person name="Roy A.S."/>
            <person name="Kraemer L."/>
            <person name="Andreson R."/>
            <person name="Gutowska M.A."/>
            <person name="Wolf J."/>
            <person name="Bergner S.V."/>
            <person name="Schilhabel M.B."/>
            <person name="Klostermeier U.C."/>
            <person name="Beiko R.G."/>
            <person name="Rosenstiel P."/>
            <person name="Hippler M."/>
            <person name="Laroche J."/>
        </authorList>
    </citation>
    <scope>NUCLEOTIDE SEQUENCE [LARGE SCALE GENOMIC DNA]</scope>
    <source>
        <strain evidence="2 3">CCMP1005</strain>
    </source>
</reference>
<dbReference type="Proteomes" id="UP000266841">
    <property type="component" value="Unassembled WGS sequence"/>
</dbReference>